<dbReference type="RefSeq" id="XP_018133857.1">
    <property type="nucleotide sequence ID" value="XM_018271407.2"/>
</dbReference>
<gene>
    <name evidence="3" type="ORF">VE01_01892</name>
</gene>
<feature type="compositionally biased region" description="Low complexity" evidence="1">
    <location>
        <begin position="636"/>
        <end position="649"/>
    </location>
</feature>
<dbReference type="Proteomes" id="UP000091956">
    <property type="component" value="Unassembled WGS sequence"/>
</dbReference>
<dbReference type="GO" id="GO:0030466">
    <property type="term" value="P:silent mating-type cassette heterochromatin formation"/>
    <property type="evidence" value="ECO:0007669"/>
    <property type="project" value="TreeGrafter"/>
</dbReference>
<dbReference type="Pfam" id="PF25823">
    <property type="entry name" value="Ams2-SPT21_N"/>
    <property type="match status" value="1"/>
</dbReference>
<feature type="region of interest" description="Disordered" evidence="1">
    <location>
        <begin position="235"/>
        <end position="326"/>
    </location>
</feature>
<dbReference type="AlphaFoldDB" id="A0A1B8GWB5"/>
<dbReference type="PANTHER" id="PTHR39147:SF1">
    <property type="entry name" value="PROTEIN SPT21"/>
    <property type="match status" value="1"/>
</dbReference>
<keyword evidence="4" id="KW-1185">Reference proteome</keyword>
<feature type="compositionally biased region" description="Acidic residues" evidence="1">
    <location>
        <begin position="487"/>
        <end position="502"/>
    </location>
</feature>
<evidence type="ECO:0000256" key="1">
    <source>
        <dbReference type="SAM" id="MobiDB-lite"/>
    </source>
</evidence>
<feature type="region of interest" description="Disordered" evidence="1">
    <location>
        <begin position="663"/>
        <end position="693"/>
    </location>
</feature>
<feature type="compositionally biased region" description="Polar residues" evidence="1">
    <location>
        <begin position="612"/>
        <end position="635"/>
    </location>
</feature>
<feature type="compositionally biased region" description="Polar residues" evidence="1">
    <location>
        <begin position="380"/>
        <end position="406"/>
    </location>
</feature>
<reference evidence="3 4" key="1">
    <citation type="submission" date="2016-03" db="EMBL/GenBank/DDBJ databases">
        <title>Comparative genomics of Pseudogymnoascus destructans, the fungus causing white-nose syndrome of bats.</title>
        <authorList>
            <person name="Palmer J.M."/>
            <person name="Drees K.P."/>
            <person name="Foster J.T."/>
            <person name="Lindner D.L."/>
        </authorList>
    </citation>
    <scope>NUCLEOTIDE SEQUENCE [LARGE SCALE GENOMIC DNA]</scope>
    <source>
        <strain evidence="3 4">UAMH 10579</strain>
    </source>
</reference>
<dbReference type="InterPro" id="IPR057725">
    <property type="entry name" value="Ams2-SPT21_N"/>
</dbReference>
<evidence type="ECO:0000313" key="4">
    <source>
        <dbReference type="Proteomes" id="UP000091956"/>
    </source>
</evidence>
<feature type="domain" description="Ams2/SPT21 N-terminal" evidence="2">
    <location>
        <begin position="18"/>
        <end position="158"/>
    </location>
</feature>
<sequence>MAPSASQPGTTDGESAGVTIRPMRLKVLYTFDDQNKTNCLARWPHVLQIQAVAMDENATIGVIELKTCIQAIVQCSPELVAKLGQDYTVYAYDYSEYDNPLVGQGMLSWALAASSPTPEAPASQSRQLITGRVCKNIQGLFSNGVAETLEVKLRLVPVPTVLQSEYVRSMETYREISKAMPVGFDHGEWLAFLQSNPGVGQMANRVNTPVPMPSQRSGISMEVVNQLLSPSLQQTSVDPFNVPMNTEVVGSASRPPSPREKAPSRPASQASVKRPRKPRAPSKPLVGGNTSGYEDGTDGEEAPTTKKRAKITQTNWNSKSSFGTGTDSLRVAASTAGSLRLFRPIAIAPAPGGAAGSHLQEMPRAPTPVPQLPSLKANRSRATSQSMLRRNSIVSQFGEQRRQYNSPYPPSDTGHDPQDHIRLSIESAMTSPEKEDSPVDTPPDINSSPPVLRRTASARSSPHAPSSPILPPMPRTDSGFMSGDISELFEDNEEGQPAEEDPVIAANKYTRRRATKPAAPRAEKVHHGFAIEEVTPGPPELLPTKMLPRAEAKQKAEPKPKTKRTLARSKSMMSEDGLANGGRRGSAASFAPPRPGSAMALMPITAIPEANQSVEQSQTEIAPPSLQMNNAPQNNSFSRPPSRSMSRTASLGSLTLPAVAASEPALPPSNLQHAHTWSDAPHPATEAPTQMDDGTVAEPYSKRSAMGKKQTIRLRLEDAISRGEMPPFCSNCGAIETPAWRKAWAQECKGDPGYHEYSDEAGRVTAIEIVERDESGKPVAYRLIKKSLAAADDKAAFTEILMCNPCGIWMSKYKSQRPEDRWGKDPNQNAGERKKRGGSKPRKSVAGQAPLPTSEAHFYSDAPAPPDNYLSTTAPQQDLHVAAATITQSRFAQRGGSVQPPKNTTSLKDTAAASLRRAIQSSPARWMGTSRHTPIEVEDELGATRRLLFPSPRKDDSPKSLGDDLPPGFSADFAAPPPPPTNCNKENHPPQPNPLDDDDDLAALFGEDPLRTSRPTTPNRLPPSNPFKTPTRPTPSHRPITRSISRSAKSARSRRGDMLPQRTPTRSTPATRRSPRHRTGVQESPFTATLNRLLSETGEDSHATHGGYDTGRSPSRNLDLGLDFSALPDLAHPSDLHSDALLFAGAGFGHGGGFGGGGGGGGGDFFSTDAAPMPSSPPRMFELYEDPLGMEMGSLEAMEEAMWREFGGDGLGQGFGGGGGGVGGLVVDGGGRASFSMGVDTGEGMGEMGGVAIKVEDGEGVQAV</sequence>
<reference evidence="4" key="2">
    <citation type="journal article" date="2018" name="Nat. Commun.">
        <title>Extreme sensitivity to ultraviolet light in the fungal pathogen causing white-nose syndrome of bats.</title>
        <authorList>
            <person name="Palmer J.M."/>
            <person name="Drees K.P."/>
            <person name="Foster J.T."/>
            <person name="Lindner D.L."/>
        </authorList>
    </citation>
    <scope>NUCLEOTIDE SEQUENCE [LARGE SCALE GENOMIC DNA]</scope>
    <source>
        <strain evidence="4">UAMH 10579</strain>
    </source>
</reference>
<accession>A0A1B8GWB5</accession>
<feature type="compositionally biased region" description="Low complexity" evidence="1">
    <location>
        <begin position="453"/>
        <end position="467"/>
    </location>
</feature>
<dbReference type="GO" id="GO:0008270">
    <property type="term" value="F:zinc ion binding"/>
    <property type="evidence" value="ECO:0007669"/>
    <property type="project" value="InterPro"/>
</dbReference>
<evidence type="ECO:0000313" key="3">
    <source>
        <dbReference type="EMBL" id="OBU00125.1"/>
    </source>
</evidence>
<feature type="region of interest" description="Disordered" evidence="1">
    <location>
        <begin position="946"/>
        <end position="1084"/>
    </location>
</feature>
<feature type="compositionally biased region" description="Basic and acidic residues" evidence="1">
    <location>
        <begin position="549"/>
        <end position="560"/>
    </location>
</feature>
<name>A0A1B8GWB5_9PEZI</name>
<feature type="compositionally biased region" description="Polar residues" evidence="1">
    <location>
        <begin position="311"/>
        <end position="326"/>
    </location>
</feature>
<dbReference type="GeneID" id="28835278"/>
<feature type="compositionally biased region" description="Basic residues" evidence="1">
    <location>
        <begin position="833"/>
        <end position="843"/>
    </location>
</feature>
<dbReference type="GO" id="GO:0006357">
    <property type="term" value="P:regulation of transcription by RNA polymerase II"/>
    <property type="evidence" value="ECO:0007669"/>
    <property type="project" value="TreeGrafter"/>
</dbReference>
<dbReference type="EMBL" id="KV460210">
    <property type="protein sequence ID" value="OBU00125.1"/>
    <property type="molecule type" value="Genomic_DNA"/>
</dbReference>
<dbReference type="PANTHER" id="PTHR39147">
    <property type="entry name" value="PROTEIN SPT21"/>
    <property type="match status" value="1"/>
</dbReference>
<dbReference type="Gene3D" id="3.30.50.10">
    <property type="entry name" value="Erythroid Transcription Factor GATA-1, subunit A"/>
    <property type="match status" value="1"/>
</dbReference>
<protein>
    <recommendedName>
        <fullName evidence="2">Ams2/SPT21 N-terminal domain-containing protein</fullName>
    </recommendedName>
</protein>
<dbReference type="InterPro" id="IPR042403">
    <property type="entry name" value="Spt21/Ams2"/>
</dbReference>
<dbReference type="InterPro" id="IPR013088">
    <property type="entry name" value="Znf_NHR/GATA"/>
</dbReference>
<feature type="region of interest" description="Disordered" evidence="1">
    <location>
        <begin position="352"/>
        <end position="527"/>
    </location>
</feature>
<dbReference type="SUPFAM" id="SSF57716">
    <property type="entry name" value="Glucocorticoid receptor-like (DNA-binding domain)"/>
    <property type="match status" value="1"/>
</dbReference>
<feature type="compositionally biased region" description="Basic and acidic residues" evidence="1">
    <location>
        <begin position="952"/>
        <end position="962"/>
    </location>
</feature>
<evidence type="ECO:0000259" key="2">
    <source>
        <dbReference type="Pfam" id="PF25823"/>
    </source>
</evidence>
<proteinExistence type="predicted"/>
<dbReference type="OrthoDB" id="3199820at2759"/>
<feature type="region of interest" description="Disordered" evidence="1">
    <location>
        <begin position="814"/>
        <end position="850"/>
    </location>
</feature>
<feature type="compositionally biased region" description="Low complexity" evidence="1">
    <location>
        <begin position="1062"/>
        <end position="1072"/>
    </location>
</feature>
<feature type="region of interest" description="Disordered" evidence="1">
    <location>
        <begin position="612"/>
        <end position="649"/>
    </location>
</feature>
<feature type="compositionally biased region" description="Basic and acidic residues" evidence="1">
    <location>
        <begin position="413"/>
        <end position="423"/>
    </location>
</feature>
<organism evidence="3 4">
    <name type="scientific">Pseudogymnoascus verrucosus</name>
    <dbReference type="NCBI Taxonomy" id="342668"/>
    <lineage>
        <taxon>Eukaryota</taxon>
        <taxon>Fungi</taxon>
        <taxon>Dikarya</taxon>
        <taxon>Ascomycota</taxon>
        <taxon>Pezizomycotina</taxon>
        <taxon>Leotiomycetes</taxon>
        <taxon>Thelebolales</taxon>
        <taxon>Thelebolaceae</taxon>
        <taxon>Pseudogymnoascus</taxon>
    </lineage>
</organism>
<dbReference type="GO" id="GO:0000183">
    <property type="term" value="P:rDNA heterochromatin formation"/>
    <property type="evidence" value="ECO:0007669"/>
    <property type="project" value="TreeGrafter"/>
</dbReference>
<feature type="region of interest" description="Disordered" evidence="1">
    <location>
        <begin position="549"/>
        <end position="596"/>
    </location>
</feature>